<proteinExistence type="inferred from homology"/>
<evidence type="ECO:0000256" key="1">
    <source>
        <dbReference type="ARBA" id="ARBA00004286"/>
    </source>
</evidence>
<protein>
    <recommendedName>
        <fullName evidence="5">Cytokine-like nuclear factor N-PAC</fullName>
    </recommendedName>
    <alternativeName>
        <fullName evidence="4">Glyoxylate reductase 1 homolog</fullName>
    </alternativeName>
</protein>
<dbReference type="SMART" id="SM00293">
    <property type="entry name" value="PWWP"/>
    <property type="match status" value="1"/>
</dbReference>
<dbReference type="PANTHER" id="PTHR43580">
    <property type="entry name" value="OXIDOREDUCTASE GLYR1-RELATED"/>
    <property type="match status" value="1"/>
</dbReference>
<keyword evidence="9" id="KW-1185">Reference proteome</keyword>
<dbReference type="InterPro" id="IPR006115">
    <property type="entry name" value="6PGDH_NADP-bd"/>
</dbReference>
<evidence type="ECO:0000259" key="7">
    <source>
        <dbReference type="PROSITE" id="PS50812"/>
    </source>
</evidence>
<dbReference type="Gene3D" id="2.30.30.140">
    <property type="match status" value="1"/>
</dbReference>
<dbReference type="PANTHER" id="PTHR43580:SF2">
    <property type="entry name" value="CYTOKINE-LIKE NUCLEAR FACTOR N-PAC"/>
    <property type="match status" value="1"/>
</dbReference>
<keyword evidence="3" id="KW-0158">Chromosome</keyword>
<dbReference type="GO" id="GO:0005694">
    <property type="term" value="C:chromosome"/>
    <property type="evidence" value="ECO:0007669"/>
    <property type="project" value="UniProtKB-SubCell"/>
</dbReference>
<evidence type="ECO:0000313" key="9">
    <source>
        <dbReference type="Proteomes" id="UP001152799"/>
    </source>
</evidence>
<organism evidence="8 9">
    <name type="scientific">Ceutorhynchus assimilis</name>
    <name type="common">cabbage seed weevil</name>
    <dbReference type="NCBI Taxonomy" id="467358"/>
    <lineage>
        <taxon>Eukaryota</taxon>
        <taxon>Metazoa</taxon>
        <taxon>Ecdysozoa</taxon>
        <taxon>Arthropoda</taxon>
        <taxon>Hexapoda</taxon>
        <taxon>Insecta</taxon>
        <taxon>Pterygota</taxon>
        <taxon>Neoptera</taxon>
        <taxon>Endopterygota</taxon>
        <taxon>Coleoptera</taxon>
        <taxon>Polyphaga</taxon>
        <taxon>Cucujiformia</taxon>
        <taxon>Curculionidae</taxon>
        <taxon>Ceutorhynchinae</taxon>
        <taxon>Ceutorhynchus</taxon>
    </lineage>
</organism>
<dbReference type="Gene3D" id="1.10.1040.10">
    <property type="entry name" value="N-(1-d-carboxylethyl)-l-norvaline Dehydrogenase, domain 2"/>
    <property type="match status" value="1"/>
</dbReference>
<name>A0A9N9MUW4_9CUCU</name>
<dbReference type="Proteomes" id="UP001152799">
    <property type="component" value="Chromosome 6"/>
</dbReference>
<dbReference type="EMBL" id="OU892282">
    <property type="protein sequence ID" value="CAG9770464.1"/>
    <property type="molecule type" value="Genomic_DNA"/>
</dbReference>
<dbReference type="InterPro" id="IPR036291">
    <property type="entry name" value="NAD(P)-bd_dom_sf"/>
</dbReference>
<dbReference type="SUPFAM" id="SSF51735">
    <property type="entry name" value="NAD(P)-binding Rossmann-fold domains"/>
    <property type="match status" value="1"/>
</dbReference>
<dbReference type="OrthoDB" id="6727154at2759"/>
<dbReference type="SUPFAM" id="SSF48179">
    <property type="entry name" value="6-phosphogluconate dehydrogenase C-terminal domain-like"/>
    <property type="match status" value="1"/>
</dbReference>
<evidence type="ECO:0000256" key="4">
    <source>
        <dbReference type="ARBA" id="ARBA00030287"/>
    </source>
</evidence>
<dbReference type="InterPro" id="IPR029154">
    <property type="entry name" value="HIBADH-like_NADP-bd"/>
</dbReference>
<dbReference type="Pfam" id="PF00855">
    <property type="entry name" value="PWWP"/>
    <property type="match status" value="1"/>
</dbReference>
<dbReference type="SUPFAM" id="SSF63748">
    <property type="entry name" value="Tudor/PWWP/MBT"/>
    <property type="match status" value="1"/>
</dbReference>
<dbReference type="GO" id="GO:0051287">
    <property type="term" value="F:NAD binding"/>
    <property type="evidence" value="ECO:0007669"/>
    <property type="project" value="InterPro"/>
</dbReference>
<dbReference type="Pfam" id="PF14833">
    <property type="entry name" value="NAD_binding_11"/>
    <property type="match status" value="1"/>
</dbReference>
<comment type="similarity">
    <text evidence="2">Belongs to the HIBADH-related family. NP60 subfamily.</text>
</comment>
<gene>
    <name evidence="8" type="ORF">CEUTPL_LOCUS10916</name>
</gene>
<dbReference type="Gene3D" id="3.40.50.720">
    <property type="entry name" value="NAD(P)-binding Rossmann-like Domain"/>
    <property type="match status" value="1"/>
</dbReference>
<comment type="subcellular location">
    <subcellularLocation>
        <location evidence="1">Chromosome</location>
    </subcellularLocation>
</comment>
<reference evidence="8" key="1">
    <citation type="submission" date="2022-01" db="EMBL/GenBank/DDBJ databases">
        <authorList>
            <person name="King R."/>
        </authorList>
    </citation>
    <scope>NUCLEOTIDE SEQUENCE</scope>
</reference>
<accession>A0A9N9MUW4</accession>
<dbReference type="GO" id="GO:0050661">
    <property type="term" value="F:NADP binding"/>
    <property type="evidence" value="ECO:0007669"/>
    <property type="project" value="InterPro"/>
</dbReference>
<dbReference type="InterPro" id="IPR000313">
    <property type="entry name" value="PWWP_dom"/>
</dbReference>
<evidence type="ECO:0000313" key="8">
    <source>
        <dbReference type="EMBL" id="CAG9770464.1"/>
    </source>
</evidence>
<feature type="region of interest" description="Disordered" evidence="6">
    <location>
        <begin position="109"/>
        <end position="164"/>
    </location>
</feature>
<evidence type="ECO:0000256" key="3">
    <source>
        <dbReference type="ARBA" id="ARBA00022454"/>
    </source>
</evidence>
<dbReference type="InterPro" id="IPR008927">
    <property type="entry name" value="6-PGluconate_DH-like_C_sf"/>
</dbReference>
<evidence type="ECO:0000256" key="2">
    <source>
        <dbReference type="ARBA" id="ARBA00007598"/>
    </source>
</evidence>
<dbReference type="InterPro" id="IPR013328">
    <property type="entry name" value="6PGD_dom2"/>
</dbReference>
<sequence length="462" mass="52924">MPEKMDLVFKEYDFVWAKFMNFNHWPAIIIKPDQNVIEKVSKDSQWVYFLEDHNYAWVPEKNIKPYEEFRARFKNKKVEKAMNEMEGYIREKALDPNYKIPISKFVGKKSASAKKNTQVNRKRGRKSLTSDNEEASAPPAKTRYYADSDSDTSQTDDSQEDANTSDGSGYIGFFVGHINAEYFLAKLINANIKINVWFENKKWAEELEYLQDYAKGKEVFYRVCSTPQLAIANSKATFSCLSNPEQAKSVVNELMIADKNHGFLKGRAYIEMTSIVSDLSKEICSLIRGREGLYLEAMIQGNRDTSIQILAAGTLSVFEFCKPCFRVMGEPNNLGEEVGLATDFHMAFQMLRGNLLVSMTEGLALANQTGYSLKQMRSVFQMTNISCDYFDSKITSMIEKSYDQVNEPVQNLQKDFSQSLRVFDKLLHPTPLTANANEIMKQTCNWGYGELDTSTIYQILRY</sequence>
<dbReference type="PROSITE" id="PS50812">
    <property type="entry name" value="PWWP"/>
    <property type="match status" value="1"/>
</dbReference>
<evidence type="ECO:0000256" key="5">
    <source>
        <dbReference type="ARBA" id="ARBA00034140"/>
    </source>
</evidence>
<evidence type="ECO:0000256" key="6">
    <source>
        <dbReference type="SAM" id="MobiDB-lite"/>
    </source>
</evidence>
<feature type="domain" description="PWWP" evidence="7">
    <location>
        <begin position="11"/>
        <end position="69"/>
    </location>
</feature>
<dbReference type="AlphaFoldDB" id="A0A9N9MUW4"/>
<dbReference type="Pfam" id="PF03446">
    <property type="entry name" value="NAD_binding_2"/>
    <property type="match status" value="1"/>
</dbReference>
<dbReference type="InterPro" id="IPR051265">
    <property type="entry name" value="HIBADH-related_NP60_sf"/>
</dbReference>